<keyword evidence="2" id="KW-1185">Reference proteome</keyword>
<evidence type="ECO:0008006" key="3">
    <source>
        <dbReference type="Google" id="ProtNLM"/>
    </source>
</evidence>
<feature type="non-terminal residue" evidence="1">
    <location>
        <position position="1"/>
    </location>
</feature>
<gene>
    <name evidence="1" type="ORF">GSTUAT00004822001</name>
</gene>
<dbReference type="SUPFAM" id="SSF48452">
    <property type="entry name" value="TPR-like"/>
    <property type="match status" value="1"/>
</dbReference>
<dbReference type="InterPro" id="IPR011990">
    <property type="entry name" value="TPR-like_helical_dom_sf"/>
</dbReference>
<sequence length="433" mass="48430">ALAATAPDHPYRGWREDNLGHVIYTRFKHVGALGDLQSAIDHGEAALAATPIGSPDRMIREYNLGGAVSARFERIGDINDLQKAIKHREEALKNCPKDHPDRARMCASLGGDLQLRHLNLHSVGDLNEGILLYREAYRCRTSPPRYRMEAAHKAAFLLYSSGRFHESSFILEDAVDLMPRIDLRFLKRDDQQHILSELSGLASIAASVTLQAGRGAYASLKLLELGRGIIMGFSIESRSDFSDLKTSHPLLFDKFHTLRLEIDSPVDVMDCKTNETPDQRRNRTISRRWEAVNEMEEILKRIRSVPGYDRFLLPPSRNALMKMAAKGPIVVFNSTICRSDAIIVTTSSITSIELPKLRYEETGRRMRQFAGFGGGGENVHDPNLKRIWWIGVGQLSVAPFHAAGDHTRGSTCNTLSRAISTYIPTIKALTYAR</sequence>
<dbReference type="EMBL" id="LN891031">
    <property type="protein sequence ID" value="CUS11099.1"/>
    <property type="molecule type" value="Genomic_DNA"/>
</dbReference>
<reference evidence="1" key="1">
    <citation type="submission" date="2015-10" db="EMBL/GenBank/DDBJ databases">
        <authorList>
            <person name="Regsiter A."/>
            <person name="william w."/>
        </authorList>
    </citation>
    <scope>NUCLEOTIDE SEQUENCE</scope>
    <source>
        <strain evidence="1">Montdore</strain>
    </source>
</reference>
<evidence type="ECO:0000313" key="2">
    <source>
        <dbReference type="Proteomes" id="UP001412239"/>
    </source>
</evidence>
<proteinExistence type="predicted"/>
<evidence type="ECO:0000313" key="1">
    <source>
        <dbReference type="EMBL" id="CUS11099.1"/>
    </source>
</evidence>
<name>A0A292PU75_9PEZI</name>
<dbReference type="Gene3D" id="1.25.40.10">
    <property type="entry name" value="Tetratricopeptide repeat domain"/>
    <property type="match status" value="1"/>
</dbReference>
<organism evidence="1 2">
    <name type="scientific">Tuber aestivum</name>
    <name type="common">summer truffle</name>
    <dbReference type="NCBI Taxonomy" id="59557"/>
    <lineage>
        <taxon>Eukaryota</taxon>
        <taxon>Fungi</taxon>
        <taxon>Dikarya</taxon>
        <taxon>Ascomycota</taxon>
        <taxon>Pezizomycotina</taxon>
        <taxon>Pezizomycetes</taxon>
        <taxon>Pezizales</taxon>
        <taxon>Tuberaceae</taxon>
        <taxon>Tuber</taxon>
    </lineage>
</organism>
<feature type="non-terminal residue" evidence="1">
    <location>
        <position position="433"/>
    </location>
</feature>
<accession>A0A292PU75</accession>
<dbReference type="AlphaFoldDB" id="A0A292PU75"/>
<dbReference type="Proteomes" id="UP001412239">
    <property type="component" value="Unassembled WGS sequence"/>
</dbReference>
<protein>
    <recommendedName>
        <fullName evidence="3">CHAT domain-containing protein</fullName>
    </recommendedName>
</protein>